<reference evidence="2 3" key="1">
    <citation type="submission" date="2017-01" db="EMBL/GenBank/DDBJ databases">
        <authorList>
            <consortium name="Urmite Genomes"/>
        </authorList>
    </citation>
    <scope>NUCLEOTIDE SEQUENCE [LARGE SCALE GENOMIC DNA]</scope>
    <source>
        <strain evidence="2 3">AB215</strain>
    </source>
</reference>
<proteinExistence type="predicted"/>
<dbReference type="Proteomes" id="UP000240424">
    <property type="component" value="Unassembled WGS sequence"/>
</dbReference>
<evidence type="ECO:0008006" key="4">
    <source>
        <dbReference type="Google" id="ProtNLM"/>
    </source>
</evidence>
<sequence>MSQQRDQRQPASDVVIELDEPGEMFAVDQRGLLDGARRIDTGIDELIDRLLAQKTFDRKQRIVLDVAGECSDEVGANLVESVRRYCELAIRRANRQHDLIWRQGMRSLVSGSLLFVVGIGLSYLFTRPFVGEFAGELFGNGVFLVVAWVGLWYPLDVLFIAREQAKREARALRAILKMQVAVRAHSGNVHATGAPGFPNRPPGGYRSVRLLSSRIRLRGAPPTGAPGAS</sequence>
<keyword evidence="1" id="KW-0472">Membrane</keyword>
<dbReference type="RefSeq" id="WP_077081634.1">
    <property type="nucleotide sequence ID" value="NZ_FUEZ01000004.1"/>
</dbReference>
<dbReference type="EMBL" id="FUEZ01000004">
    <property type="protein sequence ID" value="SPM43365.1"/>
    <property type="molecule type" value="Genomic_DNA"/>
</dbReference>
<evidence type="ECO:0000313" key="3">
    <source>
        <dbReference type="Proteomes" id="UP000240424"/>
    </source>
</evidence>
<gene>
    <name evidence="2" type="ORF">MNAB215_5591</name>
</gene>
<dbReference type="OrthoDB" id="4700395at2"/>
<evidence type="ECO:0000256" key="1">
    <source>
        <dbReference type="SAM" id="Phobius"/>
    </source>
</evidence>
<name>A0A2U3PI76_9MYCO</name>
<protein>
    <recommendedName>
        <fullName evidence="4">Transmembrane protein</fullName>
    </recommendedName>
</protein>
<dbReference type="AlphaFoldDB" id="A0A2U3PI76"/>
<keyword evidence="1" id="KW-1133">Transmembrane helix</keyword>
<keyword evidence="1" id="KW-0812">Transmembrane</keyword>
<accession>A0A2U3PI76</accession>
<feature type="transmembrane region" description="Helical" evidence="1">
    <location>
        <begin position="137"/>
        <end position="161"/>
    </location>
</feature>
<organism evidence="2 3">
    <name type="scientific">Mycobacterium numidiamassiliense</name>
    <dbReference type="NCBI Taxonomy" id="1841861"/>
    <lineage>
        <taxon>Bacteria</taxon>
        <taxon>Bacillati</taxon>
        <taxon>Actinomycetota</taxon>
        <taxon>Actinomycetes</taxon>
        <taxon>Mycobacteriales</taxon>
        <taxon>Mycobacteriaceae</taxon>
        <taxon>Mycobacterium</taxon>
    </lineage>
</organism>
<feature type="transmembrane region" description="Helical" evidence="1">
    <location>
        <begin position="105"/>
        <end position="125"/>
    </location>
</feature>
<keyword evidence="3" id="KW-1185">Reference proteome</keyword>
<evidence type="ECO:0000313" key="2">
    <source>
        <dbReference type="EMBL" id="SPM43365.1"/>
    </source>
</evidence>